<protein>
    <submittedName>
        <fullName evidence="2">Uncharacterized protein</fullName>
    </submittedName>
</protein>
<keyword evidence="3" id="KW-1185">Reference proteome</keyword>
<dbReference type="Proteomes" id="UP000244336">
    <property type="component" value="Chromosome 2"/>
</dbReference>
<dbReference type="AlphaFoldDB" id="A0A2T7EL75"/>
<name>A0A2T7EL75_9POAL</name>
<evidence type="ECO:0000313" key="2">
    <source>
        <dbReference type="EMBL" id="PUZ68579.1"/>
    </source>
</evidence>
<evidence type="ECO:0000256" key="1">
    <source>
        <dbReference type="SAM" id="MobiDB-lite"/>
    </source>
</evidence>
<proteinExistence type="predicted"/>
<dbReference type="Gramene" id="PUZ68579">
    <property type="protein sequence ID" value="PUZ68579"/>
    <property type="gene ID" value="GQ55_2G039600"/>
</dbReference>
<organism evidence="2 3">
    <name type="scientific">Panicum hallii var. hallii</name>
    <dbReference type="NCBI Taxonomy" id="1504633"/>
    <lineage>
        <taxon>Eukaryota</taxon>
        <taxon>Viridiplantae</taxon>
        <taxon>Streptophyta</taxon>
        <taxon>Embryophyta</taxon>
        <taxon>Tracheophyta</taxon>
        <taxon>Spermatophyta</taxon>
        <taxon>Magnoliopsida</taxon>
        <taxon>Liliopsida</taxon>
        <taxon>Poales</taxon>
        <taxon>Poaceae</taxon>
        <taxon>PACMAD clade</taxon>
        <taxon>Panicoideae</taxon>
        <taxon>Panicodae</taxon>
        <taxon>Paniceae</taxon>
        <taxon>Panicinae</taxon>
        <taxon>Panicum</taxon>
        <taxon>Panicum sect. Panicum</taxon>
    </lineage>
</organism>
<dbReference type="EMBL" id="CM009750">
    <property type="protein sequence ID" value="PUZ68579.1"/>
    <property type="molecule type" value="Genomic_DNA"/>
</dbReference>
<gene>
    <name evidence="2" type="ORF">GQ55_2G039600</name>
</gene>
<sequence length="121" mass="13213">MTCAQELFNSQGPISLSLSLSPLLVRPSISSRRLFPVAQSTHVRSREAELRRAPRRQRLLHLKLAEREEQLAKARADLFPKEEELARTRAHLLETREQLTGARARPPGAAVPGAGGGGGGC</sequence>
<feature type="region of interest" description="Disordered" evidence="1">
    <location>
        <begin position="97"/>
        <end position="121"/>
    </location>
</feature>
<reference evidence="2 3" key="1">
    <citation type="submission" date="2018-04" db="EMBL/GenBank/DDBJ databases">
        <title>WGS assembly of Panicum hallii var. hallii HAL2.</title>
        <authorList>
            <person name="Lovell J."/>
            <person name="Jenkins J."/>
            <person name="Lowry D."/>
            <person name="Mamidi S."/>
            <person name="Sreedasyam A."/>
            <person name="Weng X."/>
            <person name="Barry K."/>
            <person name="Bonette J."/>
            <person name="Campitelli B."/>
            <person name="Daum C."/>
            <person name="Gordon S."/>
            <person name="Gould B."/>
            <person name="Lipzen A."/>
            <person name="MacQueen A."/>
            <person name="Palacio-Mejia J."/>
            <person name="Plott C."/>
            <person name="Shakirov E."/>
            <person name="Shu S."/>
            <person name="Yoshinaga Y."/>
            <person name="Zane M."/>
            <person name="Rokhsar D."/>
            <person name="Grimwood J."/>
            <person name="Schmutz J."/>
            <person name="Juenger T."/>
        </authorList>
    </citation>
    <scope>NUCLEOTIDE SEQUENCE [LARGE SCALE GENOMIC DNA]</scope>
    <source>
        <strain evidence="3">cv. HAL2</strain>
    </source>
</reference>
<accession>A0A2T7EL75</accession>
<evidence type="ECO:0000313" key="3">
    <source>
        <dbReference type="Proteomes" id="UP000244336"/>
    </source>
</evidence>
<feature type="compositionally biased region" description="Low complexity" evidence="1">
    <location>
        <begin position="101"/>
        <end position="112"/>
    </location>
</feature>